<dbReference type="EMBL" id="VFSU01000024">
    <property type="protein sequence ID" value="TPE60984.1"/>
    <property type="molecule type" value="Genomic_DNA"/>
</dbReference>
<dbReference type="GO" id="GO:0030170">
    <property type="term" value="F:pyridoxal phosphate binding"/>
    <property type="evidence" value="ECO:0007669"/>
    <property type="project" value="InterPro"/>
</dbReference>
<dbReference type="PANTHER" id="PTHR43094">
    <property type="entry name" value="AMINOTRANSFERASE"/>
    <property type="match status" value="1"/>
</dbReference>
<gene>
    <name evidence="6" type="ORF">FJQ54_08750</name>
</gene>
<sequence>MSTSPIPNDLSAYWLPFTANKAFKAAPRLITGAKGQFYTTADGRTVRDGFSGLWCSILGHGHPLVTEAIIRQAQALDYSPAFNFATPAAFELASRVAAQFPAGLEHVFFTNSGSEAVDTALKMALTHHRARGEGTRTRFIGRVNGYHGVGFGGLSVGGMANNRKFFGPGLPGVDHLPFPYDPTLDAFTRGEPQRDPMLYLKELEAIIALHDASTIAAVIVEPMIGSAGVFIPPAGYLQKLREISERHGILLILDEVITGFGRLGAANGASFFGITPDLCTMAKGINNAAIPMGAVIASRQIYDTILNATPTGVEFFHGYTYSAHPLAVAAGLATQQAIHEEGLYEHVARLAPLFEEMLHSLRGEPYVTDIRNLGLAGGLTLAPHPDGPGLRGYQLFVKAYELGVAIRSNGDTIAIAPILNSNEEDIAQVIELVRRALRALA</sequence>
<evidence type="ECO:0000313" key="6">
    <source>
        <dbReference type="EMBL" id="TPE60984.1"/>
    </source>
</evidence>
<evidence type="ECO:0000256" key="2">
    <source>
        <dbReference type="ARBA" id="ARBA00022576"/>
    </source>
</evidence>
<proteinExistence type="inferred from homology"/>
<evidence type="ECO:0000256" key="3">
    <source>
        <dbReference type="ARBA" id="ARBA00022679"/>
    </source>
</evidence>
<dbReference type="Gene3D" id="3.40.640.10">
    <property type="entry name" value="Type I PLP-dependent aspartate aminotransferase-like (Major domain)"/>
    <property type="match status" value="1"/>
</dbReference>
<evidence type="ECO:0000256" key="1">
    <source>
        <dbReference type="ARBA" id="ARBA00008954"/>
    </source>
</evidence>
<dbReference type="InterPro" id="IPR015421">
    <property type="entry name" value="PyrdxlP-dep_Trfase_major"/>
</dbReference>
<dbReference type="PIRSF" id="PIRSF000521">
    <property type="entry name" value="Transaminase_4ab_Lys_Orn"/>
    <property type="match status" value="1"/>
</dbReference>
<dbReference type="InterPro" id="IPR005814">
    <property type="entry name" value="Aminotrans_3"/>
</dbReference>
<dbReference type="InterPro" id="IPR015424">
    <property type="entry name" value="PyrdxlP-dep_Trfase"/>
</dbReference>
<accession>A0A501XL32</accession>
<dbReference type="InterPro" id="IPR015422">
    <property type="entry name" value="PyrdxlP-dep_Trfase_small"/>
</dbReference>
<dbReference type="SUPFAM" id="SSF53383">
    <property type="entry name" value="PLP-dependent transferases"/>
    <property type="match status" value="1"/>
</dbReference>
<dbReference type="FunFam" id="3.40.640.10:FF:000014">
    <property type="entry name" value="Adenosylmethionine-8-amino-7-oxononanoate aminotransferase, probable"/>
    <property type="match status" value="1"/>
</dbReference>
<dbReference type="AlphaFoldDB" id="A0A501XL32"/>
<evidence type="ECO:0000313" key="7">
    <source>
        <dbReference type="Proteomes" id="UP000319897"/>
    </source>
</evidence>
<name>A0A501XL32_9SPHN</name>
<keyword evidence="4 5" id="KW-0663">Pyridoxal phosphate</keyword>
<dbReference type="RefSeq" id="WP_140928042.1">
    <property type="nucleotide sequence ID" value="NZ_VFSU01000024.1"/>
</dbReference>
<protein>
    <submittedName>
        <fullName evidence="6">Aminotransferase class III-fold pyridoxal phosphate-dependent enzyme</fullName>
    </submittedName>
</protein>
<comment type="similarity">
    <text evidence="1 5">Belongs to the class-III pyridoxal-phosphate-dependent aminotransferase family.</text>
</comment>
<evidence type="ECO:0000256" key="4">
    <source>
        <dbReference type="ARBA" id="ARBA00022898"/>
    </source>
</evidence>
<dbReference type="PANTHER" id="PTHR43094:SF1">
    <property type="entry name" value="AMINOTRANSFERASE CLASS-III"/>
    <property type="match status" value="1"/>
</dbReference>
<dbReference type="Proteomes" id="UP000319897">
    <property type="component" value="Unassembled WGS sequence"/>
</dbReference>
<evidence type="ECO:0000256" key="5">
    <source>
        <dbReference type="RuleBase" id="RU003560"/>
    </source>
</evidence>
<keyword evidence="2 6" id="KW-0032">Aminotransferase</keyword>
<comment type="caution">
    <text evidence="6">The sequence shown here is derived from an EMBL/GenBank/DDBJ whole genome shotgun (WGS) entry which is preliminary data.</text>
</comment>
<keyword evidence="3 6" id="KW-0808">Transferase</keyword>
<dbReference type="Pfam" id="PF00202">
    <property type="entry name" value="Aminotran_3"/>
    <property type="match status" value="1"/>
</dbReference>
<dbReference type="OrthoDB" id="9801834at2"/>
<reference evidence="6 7" key="1">
    <citation type="submission" date="2019-06" db="EMBL/GenBank/DDBJ databases">
        <authorList>
            <person name="Lee I."/>
            <person name="Jang G.I."/>
            <person name="Hwang C.Y."/>
        </authorList>
    </citation>
    <scope>NUCLEOTIDE SEQUENCE [LARGE SCALE GENOMIC DNA]</scope>
    <source>
        <strain evidence="6 7">PAMC 28131</strain>
    </source>
</reference>
<dbReference type="CDD" id="cd00610">
    <property type="entry name" value="OAT_like"/>
    <property type="match status" value="1"/>
</dbReference>
<dbReference type="GO" id="GO:0008483">
    <property type="term" value="F:transaminase activity"/>
    <property type="evidence" value="ECO:0007669"/>
    <property type="project" value="UniProtKB-KW"/>
</dbReference>
<dbReference type="Gene3D" id="3.90.1150.10">
    <property type="entry name" value="Aspartate Aminotransferase, domain 1"/>
    <property type="match status" value="1"/>
</dbReference>
<organism evidence="6 7">
    <name type="scientific">Sandaracinobacter neustonicus</name>
    <dbReference type="NCBI Taxonomy" id="1715348"/>
    <lineage>
        <taxon>Bacteria</taxon>
        <taxon>Pseudomonadati</taxon>
        <taxon>Pseudomonadota</taxon>
        <taxon>Alphaproteobacteria</taxon>
        <taxon>Sphingomonadales</taxon>
        <taxon>Sphingosinicellaceae</taxon>
        <taxon>Sandaracinobacter</taxon>
    </lineage>
</organism>
<keyword evidence="7" id="KW-1185">Reference proteome</keyword>